<accession>A0A1Y2BY26</accession>
<organism evidence="2 3">
    <name type="scientific">Rhizoclosmatium globosum</name>
    <dbReference type="NCBI Taxonomy" id="329046"/>
    <lineage>
        <taxon>Eukaryota</taxon>
        <taxon>Fungi</taxon>
        <taxon>Fungi incertae sedis</taxon>
        <taxon>Chytridiomycota</taxon>
        <taxon>Chytridiomycota incertae sedis</taxon>
        <taxon>Chytridiomycetes</taxon>
        <taxon>Chytridiales</taxon>
        <taxon>Chytriomycetaceae</taxon>
        <taxon>Rhizoclosmatium</taxon>
    </lineage>
</organism>
<dbReference type="Proteomes" id="UP000193642">
    <property type="component" value="Unassembled WGS sequence"/>
</dbReference>
<reference evidence="2 3" key="1">
    <citation type="submission" date="2016-07" db="EMBL/GenBank/DDBJ databases">
        <title>Pervasive Adenine N6-methylation of Active Genes in Fungi.</title>
        <authorList>
            <consortium name="DOE Joint Genome Institute"/>
            <person name="Mondo S.J."/>
            <person name="Dannebaum R.O."/>
            <person name="Kuo R.C."/>
            <person name="Labutti K."/>
            <person name="Haridas S."/>
            <person name="Kuo A."/>
            <person name="Salamov A."/>
            <person name="Ahrendt S.R."/>
            <person name="Lipzen A."/>
            <person name="Sullivan W."/>
            <person name="Andreopoulos W.B."/>
            <person name="Clum A."/>
            <person name="Lindquist E."/>
            <person name="Daum C."/>
            <person name="Ramamoorthy G.K."/>
            <person name="Gryganskyi A."/>
            <person name="Culley D."/>
            <person name="Magnuson J.K."/>
            <person name="James T.Y."/>
            <person name="O'Malley M.A."/>
            <person name="Stajich J.E."/>
            <person name="Spatafora J.W."/>
            <person name="Visel A."/>
            <person name="Grigoriev I.V."/>
        </authorList>
    </citation>
    <scope>NUCLEOTIDE SEQUENCE [LARGE SCALE GENOMIC DNA]</scope>
    <source>
        <strain evidence="2 3">JEL800</strain>
    </source>
</reference>
<feature type="compositionally biased region" description="Low complexity" evidence="1">
    <location>
        <begin position="10"/>
        <end position="24"/>
    </location>
</feature>
<comment type="caution">
    <text evidence="2">The sequence shown here is derived from an EMBL/GenBank/DDBJ whole genome shotgun (WGS) entry which is preliminary data.</text>
</comment>
<name>A0A1Y2BY26_9FUNG</name>
<protein>
    <submittedName>
        <fullName evidence="2">Uncharacterized protein</fullName>
    </submittedName>
</protein>
<evidence type="ECO:0000313" key="2">
    <source>
        <dbReference type="EMBL" id="ORY39661.1"/>
    </source>
</evidence>
<feature type="region of interest" description="Disordered" evidence="1">
    <location>
        <begin position="1"/>
        <end position="26"/>
    </location>
</feature>
<proteinExistence type="predicted"/>
<dbReference type="EMBL" id="MCGO01000039">
    <property type="protein sequence ID" value="ORY39661.1"/>
    <property type="molecule type" value="Genomic_DNA"/>
</dbReference>
<evidence type="ECO:0000256" key="1">
    <source>
        <dbReference type="SAM" id="MobiDB-lite"/>
    </source>
</evidence>
<dbReference type="AlphaFoldDB" id="A0A1Y2BY26"/>
<gene>
    <name evidence="2" type="ORF">BCR33DRAFT_720098</name>
</gene>
<evidence type="ECO:0000313" key="3">
    <source>
        <dbReference type="Proteomes" id="UP000193642"/>
    </source>
</evidence>
<sequence>MLKPSRLSISSDDSNTSTTATANSPILSTSQLRLKAQRFQASTRTTHSTDYAIPTNNFSYPPTALNSTPPVAGMARVFDHATSSKDVAPHSAAPGAEAEVSMDNVQDHLNDLMGMNRPTSTTSKPAIIQLDVVDATRKPSINSLKSNRPQRSKLSYNIL</sequence>
<keyword evidence="3" id="KW-1185">Reference proteome</keyword>